<dbReference type="InterPro" id="IPR041233">
    <property type="entry name" value="Melibiase_C"/>
</dbReference>
<dbReference type="Gene3D" id="2.60.40.1180">
    <property type="entry name" value="Golgi alpha-mannosidase II"/>
    <property type="match status" value="1"/>
</dbReference>
<organism evidence="6 7">
    <name type="scientific">Jonesia denitrificans (strain ATCC 14870 / DSM 20603 / BCRC 15368 / CIP 55.134 / JCM 11481 / NBRC 15587 / NCTC 10816 / Prevot 55134)</name>
    <name type="common">Listeria denitrificans</name>
    <dbReference type="NCBI Taxonomy" id="471856"/>
    <lineage>
        <taxon>Bacteria</taxon>
        <taxon>Bacillati</taxon>
        <taxon>Actinomycetota</taxon>
        <taxon>Actinomycetes</taxon>
        <taxon>Micrococcales</taxon>
        <taxon>Jonesiaceae</taxon>
        <taxon>Jonesia</taxon>
    </lineage>
</organism>
<protein>
    <submittedName>
        <fullName evidence="6">Glycoside hydrolase, clan GH-D</fullName>
    </submittedName>
</protein>
<dbReference type="Pfam" id="PF17801">
    <property type="entry name" value="Melibiase_C"/>
    <property type="match status" value="1"/>
</dbReference>
<evidence type="ECO:0000313" key="7">
    <source>
        <dbReference type="Proteomes" id="UP000000628"/>
    </source>
</evidence>
<dbReference type="STRING" id="471856.Jden_0514"/>
<dbReference type="GO" id="GO:0005975">
    <property type="term" value="P:carbohydrate metabolic process"/>
    <property type="evidence" value="ECO:0007669"/>
    <property type="project" value="InterPro"/>
</dbReference>
<dbReference type="CAZy" id="GH27">
    <property type="family name" value="Glycoside Hydrolase Family 27"/>
</dbReference>
<comment type="similarity">
    <text evidence="1">Belongs to the glycosyl hydrolase 27 family.</text>
</comment>
<dbReference type="Proteomes" id="UP000000628">
    <property type="component" value="Chromosome"/>
</dbReference>
<name>C7R0B9_JONDD</name>
<dbReference type="eggNOG" id="COG1501">
    <property type="taxonomic scope" value="Bacteria"/>
</dbReference>
<dbReference type="InterPro" id="IPR017853">
    <property type="entry name" value="GH"/>
</dbReference>
<sequence>MRPSHPPMGWNSWDCFGTTVTEHELLANAEVMAARLLPSGWNTIVCDIQWYEPAAKAGGYNDNADLHLDSYGRPLPVPQRFPSATTINGTPTGFTHIAHSIHAKGLAFGVHLMRGIPRQAVTNNLPIAHSSHYAGDVADTTSTCPWNTDNYGVNPEHPGAQDWYDALIDQLASWGIDFLKIDDMLAPYHASEIELVHRAIARAEHRHNRTITLSLSPGTRVSLTRRDHLAAHATMWRISDDLWDRWEDITAQIDRLALWAPHQTPGAWADADMLPLGRIGVRAERGQPRNSALTITEQRTLMSAWTLAQSPLMMGGDLATSSDVTFELLTNSAVLEHYRQGIAAHCILAEGKTRVWLTPAHAPTRHVAVMNLDDTARTHIIDLDDIAAPHTTSATDVWTGRHYAVTTDTATHPYRHIAVTVPAHGVAHLALTSSH</sequence>
<evidence type="ECO:0000256" key="1">
    <source>
        <dbReference type="ARBA" id="ARBA00009743"/>
    </source>
</evidence>
<dbReference type="PANTHER" id="PTHR11452:SF42">
    <property type="entry name" value="ALPHA-GALACTOSIDASE"/>
    <property type="match status" value="1"/>
</dbReference>
<dbReference type="RefSeq" id="WP_015770807.1">
    <property type="nucleotide sequence ID" value="NC_013174.1"/>
</dbReference>
<dbReference type="Gene3D" id="3.20.20.70">
    <property type="entry name" value="Aldolase class I"/>
    <property type="match status" value="1"/>
</dbReference>
<evidence type="ECO:0000259" key="5">
    <source>
        <dbReference type="Pfam" id="PF17801"/>
    </source>
</evidence>
<dbReference type="SUPFAM" id="SSF51445">
    <property type="entry name" value="(Trans)glycosidases"/>
    <property type="match status" value="1"/>
</dbReference>
<proteinExistence type="inferred from homology"/>
<dbReference type="KEGG" id="jde:Jden_0514"/>
<dbReference type="InterPro" id="IPR002241">
    <property type="entry name" value="Glyco_hydro_27"/>
</dbReference>
<reference evidence="6 7" key="1">
    <citation type="journal article" date="2009" name="Stand. Genomic Sci.">
        <title>Complete genome sequence of Jonesia denitrificans type strain (Prevot 55134).</title>
        <authorList>
            <person name="Pukall R."/>
            <person name="Gehrich-Schroter G."/>
            <person name="Lapidus A."/>
            <person name="Nolan M."/>
            <person name="Glavina Del Rio T."/>
            <person name="Lucas S."/>
            <person name="Chen F."/>
            <person name="Tice H."/>
            <person name="Pitluck S."/>
            <person name="Cheng J.F."/>
            <person name="Copeland A."/>
            <person name="Saunders E."/>
            <person name="Brettin T."/>
            <person name="Detter J.C."/>
            <person name="Bruce D."/>
            <person name="Goodwin L."/>
            <person name="Pati A."/>
            <person name="Ivanova N."/>
            <person name="Mavromatis K."/>
            <person name="Ovchinnikova G."/>
            <person name="Chen A."/>
            <person name="Palaniappan K."/>
            <person name="Land M."/>
            <person name="Hauser L."/>
            <person name="Chang Y.J."/>
            <person name="Jeffries C.D."/>
            <person name="Chain P."/>
            <person name="Goker M."/>
            <person name="Bristow J."/>
            <person name="Eisen J.A."/>
            <person name="Markowitz V."/>
            <person name="Hugenholtz P."/>
            <person name="Kyrpides N.C."/>
            <person name="Klenk H.P."/>
            <person name="Han C."/>
        </authorList>
    </citation>
    <scope>NUCLEOTIDE SEQUENCE [LARGE SCALE GENOMIC DNA]</scope>
    <source>
        <strain evidence="7">ATCC 14870 / DSM 20603 / BCRC 15368 / CIP 55.134 / JCM 11481 / NBRC 15587 / NCTC 10816 / Prevot 55134</strain>
    </source>
</reference>
<dbReference type="AlphaFoldDB" id="C7R0B9"/>
<evidence type="ECO:0000256" key="4">
    <source>
        <dbReference type="ARBA" id="ARBA00023295"/>
    </source>
</evidence>
<keyword evidence="2" id="KW-0732">Signal</keyword>
<keyword evidence="4" id="KW-0326">Glycosidase</keyword>
<dbReference type="Pfam" id="PF16499">
    <property type="entry name" value="Melibiase_2"/>
    <property type="match status" value="1"/>
</dbReference>
<dbReference type="EMBL" id="CP001706">
    <property type="protein sequence ID" value="ACV08178.1"/>
    <property type="molecule type" value="Genomic_DNA"/>
</dbReference>
<keyword evidence="3 6" id="KW-0378">Hydrolase</keyword>
<accession>C7R0B9</accession>
<evidence type="ECO:0000313" key="6">
    <source>
        <dbReference type="EMBL" id="ACV08178.1"/>
    </source>
</evidence>
<gene>
    <name evidence="6" type="ordered locus">Jden_0514</name>
</gene>
<dbReference type="InterPro" id="IPR013785">
    <property type="entry name" value="Aldolase_TIM"/>
</dbReference>
<keyword evidence="7" id="KW-1185">Reference proteome</keyword>
<evidence type="ECO:0000256" key="3">
    <source>
        <dbReference type="ARBA" id="ARBA00022801"/>
    </source>
</evidence>
<dbReference type="HOGENOM" id="CLU_013093_5_0_11"/>
<feature type="domain" description="Alpha galactosidase C-terminal" evidence="5">
    <location>
        <begin position="350"/>
        <end position="429"/>
    </location>
</feature>
<dbReference type="SUPFAM" id="SSF51011">
    <property type="entry name" value="Glycosyl hydrolase domain"/>
    <property type="match status" value="1"/>
</dbReference>
<dbReference type="InterPro" id="IPR013780">
    <property type="entry name" value="Glyco_hydro_b"/>
</dbReference>
<dbReference type="PANTHER" id="PTHR11452">
    <property type="entry name" value="ALPHA-GALACTOSIDASE/ALPHA-N-ACETYLGALACTOSAMINIDASE"/>
    <property type="match status" value="1"/>
</dbReference>
<dbReference type="CDD" id="cd14792">
    <property type="entry name" value="GH27"/>
    <property type="match status" value="1"/>
</dbReference>
<dbReference type="GO" id="GO:0004553">
    <property type="term" value="F:hydrolase activity, hydrolyzing O-glycosyl compounds"/>
    <property type="evidence" value="ECO:0007669"/>
    <property type="project" value="InterPro"/>
</dbReference>
<evidence type="ECO:0000256" key="2">
    <source>
        <dbReference type="ARBA" id="ARBA00022729"/>
    </source>
</evidence>